<feature type="region of interest" description="Disordered" evidence="2">
    <location>
        <begin position="690"/>
        <end position="712"/>
    </location>
</feature>
<dbReference type="SMART" id="SM00164">
    <property type="entry name" value="TBC"/>
    <property type="match status" value="1"/>
</dbReference>
<dbReference type="FunFam" id="1.10.8.270:FF:000031">
    <property type="entry name" value="TBC1 domain family member 5"/>
    <property type="match status" value="1"/>
</dbReference>
<dbReference type="EMBL" id="PGCJ01000540">
    <property type="protein sequence ID" value="PLW26468.1"/>
    <property type="molecule type" value="Genomic_DNA"/>
</dbReference>
<feature type="compositionally biased region" description="Polar residues" evidence="2">
    <location>
        <begin position="492"/>
        <end position="525"/>
    </location>
</feature>
<gene>
    <name evidence="4" type="ORF">PCANC_26872</name>
    <name evidence="5" type="ORF">PCASD_15643</name>
</gene>
<feature type="region of interest" description="Disordered" evidence="2">
    <location>
        <begin position="799"/>
        <end position="846"/>
    </location>
</feature>
<evidence type="ECO:0000256" key="1">
    <source>
        <dbReference type="ARBA" id="ARBA00022468"/>
    </source>
</evidence>
<proteinExistence type="predicted"/>
<keyword evidence="6" id="KW-1185">Reference proteome</keyword>
<dbReference type="FunFam" id="1.10.472.80:FF:000038">
    <property type="entry name" value="TBC1 domain family member 5"/>
    <property type="match status" value="1"/>
</dbReference>
<feature type="domain" description="Rab-GAP TBC" evidence="3">
    <location>
        <begin position="36"/>
        <end position="367"/>
    </location>
</feature>
<dbReference type="PANTHER" id="PTHR22957">
    <property type="entry name" value="TBC1 DOMAIN FAMILY MEMBER GTPASE-ACTIVATING PROTEIN"/>
    <property type="match status" value="1"/>
</dbReference>
<evidence type="ECO:0000313" key="4">
    <source>
        <dbReference type="EMBL" id="PLW26468.1"/>
    </source>
</evidence>
<keyword evidence="1" id="KW-0343">GTPase activation</keyword>
<dbReference type="PANTHER" id="PTHR22957:SF337">
    <property type="entry name" value="TBC1 DOMAIN FAMILY MEMBER 5"/>
    <property type="match status" value="1"/>
</dbReference>
<dbReference type="AlphaFoldDB" id="A0A2N5TM37"/>
<dbReference type="Proteomes" id="UP000235392">
    <property type="component" value="Unassembled WGS sequence"/>
</dbReference>
<feature type="region of interest" description="Disordered" evidence="2">
    <location>
        <begin position="455"/>
        <end position="525"/>
    </location>
</feature>
<evidence type="ECO:0000313" key="5">
    <source>
        <dbReference type="EMBL" id="PLW31748.1"/>
    </source>
</evidence>
<dbReference type="PROSITE" id="PS50086">
    <property type="entry name" value="TBC_RABGAP"/>
    <property type="match status" value="1"/>
</dbReference>
<dbReference type="EMBL" id="PGCI01000261">
    <property type="protein sequence ID" value="PLW31748.1"/>
    <property type="molecule type" value="Genomic_DNA"/>
</dbReference>
<feature type="compositionally biased region" description="Polar residues" evidence="2">
    <location>
        <begin position="824"/>
        <end position="840"/>
    </location>
</feature>
<dbReference type="Pfam" id="PF00566">
    <property type="entry name" value="RabGAP-TBC"/>
    <property type="match status" value="2"/>
</dbReference>
<reference evidence="6 7" key="1">
    <citation type="submission" date="2017-11" db="EMBL/GenBank/DDBJ databases">
        <title>De novo assembly and phasing of dikaryotic genomes from two isolates of Puccinia coronata f. sp. avenae, the causal agent of oat crown rust.</title>
        <authorList>
            <person name="Miller M.E."/>
            <person name="Zhang Y."/>
            <person name="Omidvar V."/>
            <person name="Sperschneider J."/>
            <person name="Schwessinger B."/>
            <person name="Raley C."/>
            <person name="Palmer J.M."/>
            <person name="Garnica D."/>
            <person name="Upadhyaya N."/>
            <person name="Rathjen J."/>
            <person name="Taylor J.M."/>
            <person name="Park R.F."/>
            <person name="Dodds P.N."/>
            <person name="Hirsch C.D."/>
            <person name="Kianian S.F."/>
            <person name="Figueroa M."/>
        </authorList>
    </citation>
    <scope>NUCLEOTIDE SEQUENCE [LARGE SCALE GENOMIC DNA]</scope>
    <source>
        <strain evidence="4">12NC29</strain>
        <strain evidence="5">12SD80</strain>
    </source>
</reference>
<dbReference type="Proteomes" id="UP000235388">
    <property type="component" value="Unassembled WGS sequence"/>
</dbReference>
<sequence>MEWARPDPQLLSSKCRELLANSSISLNQLKQTALGGNITVLRSVYWRIFLGQLSTPTPKLNLNLTLTSWTFALKKYRSEWDELRQTYLRAPDGLWLEDSVENSDQQNRNLKLHHQPTATSPEPLDPQFTDLGVNNPLSQHVNNPWNIWLRDLELRRTIKQDVNRTFPELGYFRERRTQAMLTNILHVYCKLHQEIGYRQGMHEILGVILETLDLDSLDCPSTTKPPDLMHQLLSRDHLEHDAFSLFSLLMKPMKLWYDPNLSIPLGDLANSQTTPLTSVGFVPSQLATIHPAPNTCPDHALVHPIVEKCASIFHVYLKHADPELWAHLDKLEIEPQLWGIRWLRLLFTREFTYNESLLLWDGILAQDGSSLRLADFVCIAMLLRIREGLLDSDYTGALQLILRFPRPADEDSRIAIVLYQAVLLYQFPTPDTVSLIIQQNLELQLFSNPQSLSTTQESDSWFSKRRKPAVVSPTVPNPREPPPAPAPRKHQSTPLQQASNPFENSKANPFSSSQQSLTSPNKAQSLSKSRSFLGALVDFRKSYSHTTALDLVSEFPMATTSAQPHPTSGVMTPFSPLMSTQNPTQSSPSQDTHCVANREVGQALSLCVNALEQNLFKHPDSSIDSSMGLALGALKHIRDIMLSGFSSGFDSNVMSPLIEYQSATTTATTTTTTTTSSTHPATSVEHAVLENSTSESLHTSFSPASRPYSCTSRSALADSPELSFNLSSSESSSDSVPLHHLSSKVLPIESYSNWVSNMKEESEPVMRGGERRDGTADKVLQGCKTMPEEAATCLLPKPDDREAAAPRDPPVVPVQPEHYALPNGSVSDTQMNPTPPSSLGSPALPFSRSVKPPVPLASSRLHLYHHRQDDAFDHFVQLQPHHLSLE</sequence>
<accession>A0A2N5TM37</accession>
<dbReference type="Gene3D" id="1.10.8.270">
    <property type="entry name" value="putative rabgap domain of human tbc1 domain family member 14 like domains"/>
    <property type="match status" value="1"/>
</dbReference>
<dbReference type="OrthoDB" id="27140at2759"/>
<dbReference type="InterPro" id="IPR000195">
    <property type="entry name" value="Rab-GAP-TBC_dom"/>
</dbReference>
<dbReference type="SUPFAM" id="SSF47923">
    <property type="entry name" value="Ypt/Rab-GAP domain of gyp1p"/>
    <property type="match status" value="2"/>
</dbReference>
<name>A0A2N5TM37_9BASI</name>
<feature type="compositionally biased region" description="Pro residues" evidence="2">
    <location>
        <begin position="475"/>
        <end position="486"/>
    </location>
</feature>
<dbReference type="STRING" id="200324.A0A2N5TM37"/>
<comment type="caution">
    <text evidence="4">The sequence shown here is derived from an EMBL/GenBank/DDBJ whole genome shotgun (WGS) entry which is preliminary data.</text>
</comment>
<dbReference type="Gene3D" id="1.10.472.80">
    <property type="entry name" value="Ypt/Rab-GAP domain of gyp1p, domain 3"/>
    <property type="match status" value="1"/>
</dbReference>
<evidence type="ECO:0000313" key="6">
    <source>
        <dbReference type="Proteomes" id="UP000235388"/>
    </source>
</evidence>
<protein>
    <recommendedName>
        <fullName evidence="3">Rab-GAP TBC domain-containing protein</fullName>
    </recommendedName>
</protein>
<organism evidence="4 6">
    <name type="scientific">Puccinia coronata f. sp. avenae</name>
    <dbReference type="NCBI Taxonomy" id="200324"/>
    <lineage>
        <taxon>Eukaryota</taxon>
        <taxon>Fungi</taxon>
        <taxon>Dikarya</taxon>
        <taxon>Basidiomycota</taxon>
        <taxon>Pucciniomycotina</taxon>
        <taxon>Pucciniomycetes</taxon>
        <taxon>Pucciniales</taxon>
        <taxon>Pucciniaceae</taxon>
        <taxon>Puccinia</taxon>
    </lineage>
</organism>
<evidence type="ECO:0000313" key="7">
    <source>
        <dbReference type="Proteomes" id="UP000235392"/>
    </source>
</evidence>
<evidence type="ECO:0000259" key="3">
    <source>
        <dbReference type="PROSITE" id="PS50086"/>
    </source>
</evidence>
<evidence type="ECO:0000256" key="2">
    <source>
        <dbReference type="SAM" id="MobiDB-lite"/>
    </source>
</evidence>
<dbReference type="InterPro" id="IPR035969">
    <property type="entry name" value="Rab-GAP_TBC_sf"/>
</dbReference>
<dbReference type="GO" id="GO:0005096">
    <property type="term" value="F:GTPase activator activity"/>
    <property type="evidence" value="ECO:0007669"/>
    <property type="project" value="UniProtKB-KW"/>
</dbReference>